<name>A0ABD2YQS4_9GENT</name>
<feature type="region of interest" description="Disordered" evidence="5">
    <location>
        <begin position="67"/>
        <end position="86"/>
    </location>
</feature>
<dbReference type="PANTHER" id="PTHR33602">
    <property type="entry name" value="REGULATORY PROTEIN RECX FAMILY PROTEIN"/>
    <property type="match status" value="1"/>
</dbReference>
<evidence type="ECO:0000256" key="1">
    <source>
        <dbReference type="ARBA" id="ARBA00004496"/>
    </source>
</evidence>
<comment type="caution">
    <text evidence="8">The sequence shown here is derived from an EMBL/GenBank/DDBJ whole genome shotgun (WGS) entry which is preliminary data.</text>
</comment>
<feature type="domain" description="RecX second three-helical" evidence="6">
    <location>
        <begin position="470"/>
        <end position="510"/>
    </location>
</feature>
<dbReference type="PANTHER" id="PTHR33602:SF1">
    <property type="entry name" value="REGULATORY PROTEIN RECX FAMILY PROTEIN"/>
    <property type="match status" value="1"/>
</dbReference>
<gene>
    <name evidence="8" type="ORF">ACH5RR_027731</name>
</gene>
<evidence type="ECO:0000256" key="3">
    <source>
        <dbReference type="ARBA" id="ARBA00018111"/>
    </source>
</evidence>
<dbReference type="Pfam" id="PF02631">
    <property type="entry name" value="RecX_HTH2"/>
    <property type="match status" value="1"/>
</dbReference>
<dbReference type="Gene3D" id="1.10.10.10">
    <property type="entry name" value="Winged helix-like DNA-binding domain superfamily/Winged helix DNA-binding domain"/>
    <property type="match status" value="3"/>
</dbReference>
<dbReference type="EMBL" id="JBJUIK010000012">
    <property type="protein sequence ID" value="KAL3508330.1"/>
    <property type="molecule type" value="Genomic_DNA"/>
</dbReference>
<dbReference type="InterPro" id="IPR053924">
    <property type="entry name" value="RecX_HTH_2nd"/>
</dbReference>
<dbReference type="GO" id="GO:0005737">
    <property type="term" value="C:cytoplasm"/>
    <property type="evidence" value="ECO:0007669"/>
    <property type="project" value="UniProtKB-SubCell"/>
</dbReference>
<sequence length="588" mass="65400">MIPHSNSITRMAIFSGNLMSRTAIQSQNQVLLIPWVKKKMKIGTICCSRRRNYSNSVPVRYIPKRSLENKESEEASSSPANGLDDVKMHTSLESNRNVVELSSSSAQTSYSSMSFVQDVKFRNRNGKPINSINYDVGLGSTGKVVQSNVQRLELSKSAETSCSSRGFDADTDFQNQNEKPLVGLDKSRVLGSNVETSELSNCAQTLCSNESFVVDSEFKQQDEKPINNLNEDAGLGTSRGVRSNVLRNELSQSAQTLYSNRSVIVNTEFQNGSEISINSIKHDVGLGTGRVVQSNVQRSELSKSVSSRRNSIVDTEFHNQHEKQFNSINNDVRLGTSRVRQSNVQRVELSNSTQTSSKSIVGDTEFQNQYKKRIDHDVGLGVGEELDGDMQYEGFEFMEELEGFPGEESNEGSLIQAVEVKEDVEKTAVELLATRAFTAVELRKKLLGKKFPLGVVDAVITDFQGRGLINDGLYAETFSRSRWSSSTWGPRRIKRALYSKGVSDLDAEKAIKSVFNGTAASGDQESGLGMSKLSMDHLLAQASKQWKRSCGVSREIRKARIVRWLQYRGFSWSITSFVLKKLESQYPS</sequence>
<dbReference type="Proteomes" id="UP001630127">
    <property type="component" value="Unassembled WGS sequence"/>
</dbReference>
<evidence type="ECO:0000256" key="4">
    <source>
        <dbReference type="ARBA" id="ARBA00022490"/>
    </source>
</evidence>
<dbReference type="AlphaFoldDB" id="A0ABD2YQS4"/>
<evidence type="ECO:0000259" key="7">
    <source>
        <dbReference type="Pfam" id="PF21981"/>
    </source>
</evidence>
<dbReference type="InterPro" id="IPR003783">
    <property type="entry name" value="Regulatory_RecX"/>
</dbReference>
<dbReference type="InterPro" id="IPR053925">
    <property type="entry name" value="RecX_HTH_3rd"/>
</dbReference>
<keyword evidence="4" id="KW-0963">Cytoplasm</keyword>
<feature type="domain" description="RecX third three-helical" evidence="7">
    <location>
        <begin position="536"/>
        <end position="578"/>
    </location>
</feature>
<evidence type="ECO:0000313" key="8">
    <source>
        <dbReference type="EMBL" id="KAL3508330.1"/>
    </source>
</evidence>
<dbReference type="HAMAP" id="MF_01114">
    <property type="entry name" value="RecX"/>
    <property type="match status" value="1"/>
</dbReference>
<organism evidence="8 9">
    <name type="scientific">Cinchona calisaya</name>
    <dbReference type="NCBI Taxonomy" id="153742"/>
    <lineage>
        <taxon>Eukaryota</taxon>
        <taxon>Viridiplantae</taxon>
        <taxon>Streptophyta</taxon>
        <taxon>Embryophyta</taxon>
        <taxon>Tracheophyta</taxon>
        <taxon>Spermatophyta</taxon>
        <taxon>Magnoliopsida</taxon>
        <taxon>eudicotyledons</taxon>
        <taxon>Gunneridae</taxon>
        <taxon>Pentapetalae</taxon>
        <taxon>asterids</taxon>
        <taxon>lamiids</taxon>
        <taxon>Gentianales</taxon>
        <taxon>Rubiaceae</taxon>
        <taxon>Cinchonoideae</taxon>
        <taxon>Cinchoneae</taxon>
        <taxon>Cinchona</taxon>
    </lineage>
</organism>
<reference evidence="8 9" key="1">
    <citation type="submission" date="2024-11" db="EMBL/GenBank/DDBJ databases">
        <title>A near-complete genome assembly of Cinchona calisaya.</title>
        <authorList>
            <person name="Lian D.C."/>
            <person name="Zhao X.W."/>
            <person name="Wei L."/>
        </authorList>
    </citation>
    <scope>NUCLEOTIDE SEQUENCE [LARGE SCALE GENOMIC DNA]</scope>
    <source>
        <tissue evidence="8">Nenye</tissue>
    </source>
</reference>
<protein>
    <recommendedName>
        <fullName evidence="3">Regulatory protein RecX</fullName>
    </recommendedName>
</protein>
<comment type="similarity">
    <text evidence="2">Belongs to the RecX family.</text>
</comment>
<comment type="subcellular location">
    <subcellularLocation>
        <location evidence="1">Cytoplasm</location>
    </subcellularLocation>
</comment>
<dbReference type="InterPro" id="IPR036388">
    <property type="entry name" value="WH-like_DNA-bd_sf"/>
</dbReference>
<evidence type="ECO:0000256" key="2">
    <source>
        <dbReference type="ARBA" id="ARBA00009695"/>
    </source>
</evidence>
<proteinExistence type="inferred from homology"/>
<keyword evidence="9" id="KW-1185">Reference proteome</keyword>
<evidence type="ECO:0000313" key="9">
    <source>
        <dbReference type="Proteomes" id="UP001630127"/>
    </source>
</evidence>
<evidence type="ECO:0000256" key="5">
    <source>
        <dbReference type="SAM" id="MobiDB-lite"/>
    </source>
</evidence>
<accession>A0ABD2YQS4</accession>
<evidence type="ECO:0000259" key="6">
    <source>
        <dbReference type="Pfam" id="PF02631"/>
    </source>
</evidence>
<dbReference type="Pfam" id="PF21981">
    <property type="entry name" value="RecX_HTH3"/>
    <property type="match status" value="1"/>
</dbReference>